<dbReference type="PANTHER" id="PTHR30204:SF58">
    <property type="entry name" value="HTH-TYPE TRANSCRIPTIONAL REGULATOR YFMP"/>
    <property type="match status" value="1"/>
</dbReference>
<dbReference type="InterPro" id="IPR000551">
    <property type="entry name" value="MerR-type_HTH_dom"/>
</dbReference>
<dbReference type="SMART" id="SM00422">
    <property type="entry name" value="HTH_MERR"/>
    <property type="match status" value="1"/>
</dbReference>
<evidence type="ECO:0000259" key="4">
    <source>
        <dbReference type="PROSITE" id="PS50937"/>
    </source>
</evidence>
<accession>A0A3P1SDI2</accession>
<reference evidence="5 6" key="1">
    <citation type="submission" date="2018-11" db="EMBL/GenBank/DDBJ databases">
        <title>Genomes From Bacteria Associated with the Canine Oral Cavity: a Test Case for Automated Genome-Based Taxonomic Assignment.</title>
        <authorList>
            <person name="Coil D.A."/>
            <person name="Jospin G."/>
            <person name="Darling A.E."/>
            <person name="Wallis C."/>
            <person name="Davis I.J."/>
            <person name="Harris S."/>
            <person name="Eisen J.A."/>
            <person name="Holcombe L.J."/>
            <person name="O'Flynn C."/>
        </authorList>
    </citation>
    <scope>NUCLEOTIDE SEQUENCE [LARGE SCALE GENOMIC DNA]</scope>
    <source>
        <strain evidence="5 6">OH770</strain>
    </source>
</reference>
<feature type="compositionally biased region" description="Polar residues" evidence="3">
    <location>
        <begin position="1"/>
        <end position="12"/>
    </location>
</feature>
<dbReference type="GO" id="GO:0003700">
    <property type="term" value="F:DNA-binding transcription factor activity"/>
    <property type="evidence" value="ECO:0007669"/>
    <property type="project" value="InterPro"/>
</dbReference>
<dbReference type="Proteomes" id="UP000280444">
    <property type="component" value="Unassembled WGS sequence"/>
</dbReference>
<dbReference type="FunFam" id="1.10.1660.10:FF:000008">
    <property type="entry name" value="Heat shock transcriptional regulator"/>
    <property type="match status" value="1"/>
</dbReference>
<gene>
    <name evidence="5" type="ORF">EII11_07260</name>
</gene>
<dbReference type="EMBL" id="RQZF01000007">
    <property type="protein sequence ID" value="RRC95027.1"/>
    <property type="molecule type" value="Genomic_DNA"/>
</dbReference>
<organism evidence="5 6">
    <name type="scientific">Schaalia canis</name>
    <dbReference type="NCBI Taxonomy" id="100469"/>
    <lineage>
        <taxon>Bacteria</taxon>
        <taxon>Bacillati</taxon>
        <taxon>Actinomycetota</taxon>
        <taxon>Actinomycetes</taxon>
        <taxon>Actinomycetales</taxon>
        <taxon>Actinomycetaceae</taxon>
        <taxon>Schaalia</taxon>
    </lineage>
</organism>
<dbReference type="SUPFAM" id="SSF46955">
    <property type="entry name" value="Putative DNA-binding domain"/>
    <property type="match status" value="1"/>
</dbReference>
<evidence type="ECO:0000313" key="5">
    <source>
        <dbReference type="EMBL" id="RRC95027.1"/>
    </source>
</evidence>
<evidence type="ECO:0000256" key="2">
    <source>
        <dbReference type="SAM" id="Coils"/>
    </source>
</evidence>
<dbReference type="Pfam" id="PF13411">
    <property type="entry name" value="MerR_1"/>
    <property type="match status" value="1"/>
</dbReference>
<dbReference type="AlphaFoldDB" id="A0A3P1SDI2"/>
<feature type="domain" description="HTH merR-type" evidence="4">
    <location>
        <begin position="26"/>
        <end position="95"/>
    </location>
</feature>
<sequence>MVTSAQGVNPSGESRRPTGAARAQATFVISVAAELAGMHPQTLRQYDRLGLVIPARTKGRGRRYTQRDIQRLRDVQRMSQDEGINLAGIQRILDLERQVERLEEERDLLRARLEEIDARANRVFTATPTGEVHQFQRGQRVPRSAAAAVSRTAPADPNAAPVVVWRPWPQGAQGAPRPRVRAVIESPRGSVRVIEGEISRTVIP</sequence>
<proteinExistence type="predicted"/>
<comment type="caution">
    <text evidence="5">The sequence shown here is derived from an EMBL/GenBank/DDBJ whole genome shotgun (WGS) entry which is preliminary data.</text>
</comment>
<feature type="region of interest" description="Disordered" evidence="3">
    <location>
        <begin position="1"/>
        <end position="21"/>
    </location>
</feature>
<dbReference type="OrthoDB" id="5345718at2"/>
<feature type="coiled-coil region" evidence="2">
    <location>
        <begin position="85"/>
        <end position="119"/>
    </location>
</feature>
<dbReference type="InterPro" id="IPR047057">
    <property type="entry name" value="MerR_fam"/>
</dbReference>
<protein>
    <submittedName>
        <fullName evidence="5">MerR family transcriptional regulator</fullName>
    </submittedName>
</protein>
<dbReference type="NCBIfam" id="NF047375">
    <property type="entry name" value="HeatShock_HspR"/>
    <property type="match status" value="1"/>
</dbReference>
<dbReference type="PANTHER" id="PTHR30204">
    <property type="entry name" value="REDOX-CYCLING DRUG-SENSING TRANSCRIPTIONAL ACTIVATOR SOXR"/>
    <property type="match status" value="1"/>
</dbReference>
<dbReference type="CDD" id="cd04766">
    <property type="entry name" value="HTH_HspR"/>
    <property type="match status" value="1"/>
</dbReference>
<dbReference type="InterPro" id="IPR009061">
    <property type="entry name" value="DNA-bd_dom_put_sf"/>
</dbReference>
<evidence type="ECO:0000256" key="1">
    <source>
        <dbReference type="ARBA" id="ARBA00023125"/>
    </source>
</evidence>
<name>A0A3P1SDI2_9ACTO</name>
<dbReference type="Gene3D" id="1.10.1660.10">
    <property type="match status" value="1"/>
</dbReference>
<keyword evidence="6" id="KW-1185">Reference proteome</keyword>
<evidence type="ECO:0000313" key="6">
    <source>
        <dbReference type="Proteomes" id="UP000280444"/>
    </source>
</evidence>
<dbReference type="GO" id="GO:0003677">
    <property type="term" value="F:DNA binding"/>
    <property type="evidence" value="ECO:0007669"/>
    <property type="project" value="UniProtKB-KW"/>
</dbReference>
<evidence type="ECO:0000256" key="3">
    <source>
        <dbReference type="SAM" id="MobiDB-lite"/>
    </source>
</evidence>
<keyword evidence="1" id="KW-0238">DNA-binding</keyword>
<dbReference type="PROSITE" id="PS50937">
    <property type="entry name" value="HTH_MERR_2"/>
    <property type="match status" value="1"/>
</dbReference>
<keyword evidence="2" id="KW-0175">Coiled coil</keyword>